<keyword evidence="2" id="KW-1277">Toxin-antitoxin system</keyword>
<dbReference type="EMBL" id="SNYN01000005">
    <property type="protein sequence ID" value="TDQ53151.1"/>
    <property type="molecule type" value="Genomic_DNA"/>
</dbReference>
<dbReference type="PANTHER" id="PTHR35601:SF1">
    <property type="entry name" value="TOXIN RELE"/>
    <property type="match status" value="1"/>
</dbReference>
<organism evidence="3 4">
    <name type="scientific">Actinorugispora endophytica</name>
    <dbReference type="NCBI Taxonomy" id="1605990"/>
    <lineage>
        <taxon>Bacteria</taxon>
        <taxon>Bacillati</taxon>
        <taxon>Actinomycetota</taxon>
        <taxon>Actinomycetes</taxon>
        <taxon>Streptosporangiales</taxon>
        <taxon>Nocardiopsidaceae</taxon>
        <taxon>Actinorugispora</taxon>
    </lineage>
</organism>
<comment type="similarity">
    <text evidence="1">Belongs to the RelE toxin family.</text>
</comment>
<sequence>MTWTIDFDAAALRDLGKLDRQVARRIIRFLNERIAPAEDPRILGDALKGARLSGLWRYRVGDHRVVVEIQDETIKVVIVGIGNRKEVYRS</sequence>
<reference evidence="3 4" key="1">
    <citation type="submission" date="2019-03" db="EMBL/GenBank/DDBJ databases">
        <title>Genomic Encyclopedia of Type Strains, Phase IV (KMG-IV): sequencing the most valuable type-strain genomes for metagenomic binning, comparative biology and taxonomic classification.</title>
        <authorList>
            <person name="Goeker M."/>
        </authorList>
    </citation>
    <scope>NUCLEOTIDE SEQUENCE [LARGE SCALE GENOMIC DNA]</scope>
    <source>
        <strain evidence="3 4">DSM 46770</strain>
    </source>
</reference>
<dbReference type="OrthoDB" id="5326046at2"/>
<dbReference type="SUPFAM" id="SSF143011">
    <property type="entry name" value="RelE-like"/>
    <property type="match status" value="1"/>
</dbReference>
<dbReference type="Pfam" id="PF05016">
    <property type="entry name" value="ParE_toxin"/>
    <property type="match status" value="1"/>
</dbReference>
<evidence type="ECO:0000256" key="1">
    <source>
        <dbReference type="ARBA" id="ARBA00006226"/>
    </source>
</evidence>
<name>A0A4V3D8V4_9ACTN</name>
<comment type="caution">
    <text evidence="3">The sequence shown here is derived from an EMBL/GenBank/DDBJ whole genome shotgun (WGS) entry which is preliminary data.</text>
</comment>
<dbReference type="Gene3D" id="3.30.2310.20">
    <property type="entry name" value="RelE-like"/>
    <property type="match status" value="1"/>
</dbReference>
<evidence type="ECO:0000256" key="2">
    <source>
        <dbReference type="ARBA" id="ARBA00022649"/>
    </source>
</evidence>
<protein>
    <submittedName>
        <fullName evidence="3">mRNA interferase RelE/StbE</fullName>
    </submittedName>
</protein>
<evidence type="ECO:0000313" key="3">
    <source>
        <dbReference type="EMBL" id="TDQ53151.1"/>
    </source>
</evidence>
<dbReference type="PANTHER" id="PTHR35601">
    <property type="entry name" value="TOXIN RELE"/>
    <property type="match status" value="1"/>
</dbReference>
<dbReference type="RefSeq" id="WP_133741241.1">
    <property type="nucleotide sequence ID" value="NZ_SNYN01000005.1"/>
</dbReference>
<gene>
    <name evidence="3" type="ORF">EV190_105273</name>
</gene>
<evidence type="ECO:0000313" key="4">
    <source>
        <dbReference type="Proteomes" id="UP000295281"/>
    </source>
</evidence>
<keyword evidence="4" id="KW-1185">Reference proteome</keyword>
<dbReference type="InterPro" id="IPR035093">
    <property type="entry name" value="RelE/ParE_toxin_dom_sf"/>
</dbReference>
<dbReference type="Proteomes" id="UP000295281">
    <property type="component" value="Unassembled WGS sequence"/>
</dbReference>
<dbReference type="InterPro" id="IPR007712">
    <property type="entry name" value="RelE/ParE_toxin"/>
</dbReference>
<dbReference type="AlphaFoldDB" id="A0A4V3D8V4"/>
<proteinExistence type="inferred from homology"/>
<accession>A0A4V3D8V4</accession>